<name>A0A4P9UNZ8_METBY</name>
<proteinExistence type="predicted"/>
<accession>A0A4P9UNZ8</accession>
<dbReference type="Proteomes" id="UP000305881">
    <property type="component" value="Chromosome"/>
</dbReference>
<dbReference type="OrthoDB" id="8564671at2"/>
<dbReference type="Pfam" id="PF23947">
    <property type="entry name" value="DUF7281"/>
    <property type="match status" value="1"/>
</dbReference>
<feature type="domain" description="DUF7281" evidence="1">
    <location>
        <begin position="4"/>
        <end position="66"/>
    </location>
</feature>
<gene>
    <name evidence="2" type="ORF">EQU24_08125</name>
</gene>
<evidence type="ECO:0000313" key="2">
    <source>
        <dbReference type="EMBL" id="QCW82210.1"/>
    </source>
</evidence>
<evidence type="ECO:0000259" key="1">
    <source>
        <dbReference type="Pfam" id="PF23947"/>
    </source>
</evidence>
<dbReference type="AlphaFoldDB" id="A0A4P9UNZ8"/>
<organism evidence="2 3">
    <name type="scientific">Methylotuvimicrobium buryatense</name>
    <name type="common">Methylomicrobium buryatense</name>
    <dbReference type="NCBI Taxonomy" id="95641"/>
    <lineage>
        <taxon>Bacteria</taxon>
        <taxon>Pseudomonadati</taxon>
        <taxon>Pseudomonadota</taxon>
        <taxon>Gammaproteobacteria</taxon>
        <taxon>Methylococcales</taxon>
        <taxon>Methylococcaceae</taxon>
        <taxon>Methylotuvimicrobium</taxon>
    </lineage>
</organism>
<keyword evidence="3" id="KW-1185">Reference proteome</keyword>
<dbReference type="InterPro" id="IPR055705">
    <property type="entry name" value="DUF7281"/>
</dbReference>
<dbReference type="EMBL" id="CP035467">
    <property type="protein sequence ID" value="QCW82210.1"/>
    <property type="molecule type" value="Genomic_DNA"/>
</dbReference>
<dbReference type="KEGG" id="mbur:EQU24_08125"/>
<protein>
    <recommendedName>
        <fullName evidence="1">DUF7281 domain-containing protein</fullName>
    </recommendedName>
</protein>
<evidence type="ECO:0000313" key="3">
    <source>
        <dbReference type="Proteomes" id="UP000305881"/>
    </source>
</evidence>
<reference evidence="3" key="1">
    <citation type="journal article" date="2019" name="J. Bacteriol.">
        <title>A Mutagenic Screen Identifies a TonB-Dependent Receptor Required for the Lanthanide Metal Switch in the Type I Methanotroph 'Methylotuvimicrobium buryatense' 5GB1C.</title>
        <authorList>
            <person name="Groom J.D."/>
            <person name="Ford S.M."/>
            <person name="Pesesky M.W."/>
            <person name="Lidstrom M.E."/>
        </authorList>
    </citation>
    <scope>NUCLEOTIDE SEQUENCE [LARGE SCALE GENOMIC DNA]</scope>
    <source>
        <strain evidence="3">5GB1C</strain>
    </source>
</reference>
<dbReference type="STRING" id="675511.GCA_000341735_01398"/>
<dbReference type="RefSeq" id="WP_017839960.1">
    <property type="nucleotide sequence ID" value="NZ_CP035467.1"/>
</dbReference>
<sequence>MARRALWAYRGDPKTGSKINVCHDFVDRFGADKTVVVFSDMDPKGLEIALTMPHANYWLGPVNWVEKNKKWEITKATILRRGRWLI</sequence>